<organism evidence="10 11">
    <name type="scientific">Helicobacter ibis</name>
    <dbReference type="NCBI Taxonomy" id="2962633"/>
    <lineage>
        <taxon>Bacteria</taxon>
        <taxon>Pseudomonadati</taxon>
        <taxon>Campylobacterota</taxon>
        <taxon>Epsilonproteobacteria</taxon>
        <taxon>Campylobacterales</taxon>
        <taxon>Helicobacteraceae</taxon>
        <taxon>Helicobacter</taxon>
    </lineage>
</organism>
<evidence type="ECO:0000259" key="9">
    <source>
        <dbReference type="Pfam" id="PF00218"/>
    </source>
</evidence>
<keyword evidence="6" id="KW-0822">Tryptophan biosynthesis</keyword>
<comment type="catalytic activity">
    <reaction evidence="1">
        <text>1-(2-carboxyphenylamino)-1-deoxy-D-ribulose 5-phosphate + H(+) = (1S,2R)-1-C-(indol-3-yl)glycerol 3-phosphate + CO2 + H2O</text>
        <dbReference type="Rhea" id="RHEA:23476"/>
        <dbReference type="ChEBI" id="CHEBI:15377"/>
        <dbReference type="ChEBI" id="CHEBI:15378"/>
        <dbReference type="ChEBI" id="CHEBI:16526"/>
        <dbReference type="ChEBI" id="CHEBI:58613"/>
        <dbReference type="ChEBI" id="CHEBI:58866"/>
        <dbReference type="EC" id="4.1.1.48"/>
    </reaction>
</comment>
<comment type="caution">
    <text evidence="10">The sequence shown here is derived from an EMBL/GenBank/DDBJ whole genome shotgun (WGS) entry which is preliminary data.</text>
</comment>
<keyword evidence="11" id="KW-1185">Reference proteome</keyword>
<dbReference type="InterPro" id="IPR013798">
    <property type="entry name" value="Indole-3-glycerol_P_synth_dom"/>
</dbReference>
<evidence type="ECO:0000256" key="7">
    <source>
        <dbReference type="ARBA" id="ARBA00023141"/>
    </source>
</evidence>
<dbReference type="Proteomes" id="UP001210261">
    <property type="component" value="Unassembled WGS sequence"/>
</dbReference>
<dbReference type="InterPro" id="IPR013785">
    <property type="entry name" value="Aldolase_TIM"/>
</dbReference>
<proteinExistence type="predicted"/>
<evidence type="ECO:0000256" key="1">
    <source>
        <dbReference type="ARBA" id="ARBA00001633"/>
    </source>
</evidence>
<accession>A0ABT4VCP0</accession>
<protein>
    <recommendedName>
        <fullName evidence="3">indole-3-glycerol-phosphate synthase</fullName>
        <ecNumber evidence="3">4.1.1.48</ecNumber>
    </recommendedName>
</protein>
<dbReference type="EMBL" id="JAQHXR010000001">
    <property type="protein sequence ID" value="MDA3968467.1"/>
    <property type="molecule type" value="Genomic_DNA"/>
</dbReference>
<dbReference type="RefSeq" id="WP_271020756.1">
    <property type="nucleotide sequence ID" value="NZ_JAQHXR010000001.1"/>
</dbReference>
<evidence type="ECO:0000313" key="10">
    <source>
        <dbReference type="EMBL" id="MDA3968467.1"/>
    </source>
</evidence>
<comment type="pathway">
    <text evidence="2">Amino-acid biosynthesis; L-tryptophan biosynthesis; L-tryptophan from chorismate: step 4/5.</text>
</comment>
<dbReference type="SUPFAM" id="SSF51366">
    <property type="entry name" value="Ribulose-phoshate binding barrel"/>
    <property type="match status" value="1"/>
</dbReference>
<evidence type="ECO:0000256" key="8">
    <source>
        <dbReference type="ARBA" id="ARBA00023239"/>
    </source>
</evidence>
<reference evidence="10 11" key="1">
    <citation type="submission" date="2023-01" db="EMBL/GenBank/DDBJ databases">
        <title>Description of Helicobacter ibis sp. nov. isolated from faecal droppings of black-faced ibis (Theristicus melanopis).</title>
        <authorList>
            <person name="Lopez-Cantillo M."/>
            <person name="Vidal-Veuthey B."/>
            <person name="Mella A."/>
            <person name="De La Haba R."/>
            <person name="Collado L."/>
        </authorList>
    </citation>
    <scope>NUCLEOTIDE SEQUENCE [LARGE SCALE GENOMIC DNA]</scope>
    <source>
        <strain evidence="10 11">A82</strain>
    </source>
</reference>
<evidence type="ECO:0000256" key="5">
    <source>
        <dbReference type="ARBA" id="ARBA00022793"/>
    </source>
</evidence>
<dbReference type="Pfam" id="PF00218">
    <property type="entry name" value="IGPS"/>
    <property type="match status" value="1"/>
</dbReference>
<name>A0ABT4VCP0_9HELI</name>
<keyword evidence="8" id="KW-0456">Lyase</keyword>
<dbReference type="InterPro" id="IPR011060">
    <property type="entry name" value="RibuloseP-bd_barrel"/>
</dbReference>
<evidence type="ECO:0000313" key="11">
    <source>
        <dbReference type="Proteomes" id="UP001210261"/>
    </source>
</evidence>
<dbReference type="Gene3D" id="3.20.20.70">
    <property type="entry name" value="Aldolase class I"/>
    <property type="match status" value="1"/>
</dbReference>
<evidence type="ECO:0000256" key="3">
    <source>
        <dbReference type="ARBA" id="ARBA00012362"/>
    </source>
</evidence>
<keyword evidence="7" id="KW-0057">Aromatic amino acid biosynthesis</keyword>
<dbReference type="EC" id="4.1.1.48" evidence="3"/>
<dbReference type="PANTHER" id="PTHR22854">
    <property type="entry name" value="TRYPTOPHAN BIOSYNTHESIS PROTEIN"/>
    <property type="match status" value="1"/>
</dbReference>
<keyword evidence="4" id="KW-0028">Amino-acid biosynthesis</keyword>
<dbReference type="InterPro" id="IPR045186">
    <property type="entry name" value="Indole-3-glycerol_P_synth"/>
</dbReference>
<dbReference type="PANTHER" id="PTHR22854:SF2">
    <property type="entry name" value="INDOLE-3-GLYCEROL-PHOSPHATE SYNTHASE"/>
    <property type="match status" value="1"/>
</dbReference>
<keyword evidence="5" id="KW-0210">Decarboxylase</keyword>
<feature type="domain" description="Indole-3-glycerol phosphate synthase" evidence="9">
    <location>
        <begin position="77"/>
        <end position="172"/>
    </location>
</feature>
<evidence type="ECO:0000256" key="2">
    <source>
        <dbReference type="ARBA" id="ARBA00004696"/>
    </source>
</evidence>
<sequence length="194" mass="22509">MNLKTLQNRIDKKKKSYPMEWLGRSLAYTPYQPRELKDSFKKTQTFTPKQIIKLLDDDFLNIAKSKEQVVSAFMLESLDNLAYIRRYTNIPLIYDFIIIDEYQILESLVYGSDAIVLRADILNQKELKNLSDFALKLGLERIFKINSKNDLTKAIFAKSDILLVENENLIELIPNNKIIISSTINDNSIDTNII</sequence>
<evidence type="ECO:0000256" key="4">
    <source>
        <dbReference type="ARBA" id="ARBA00022605"/>
    </source>
</evidence>
<gene>
    <name evidence="10" type="ORF">PF021_02125</name>
</gene>
<evidence type="ECO:0000256" key="6">
    <source>
        <dbReference type="ARBA" id="ARBA00022822"/>
    </source>
</evidence>